<keyword evidence="2" id="KW-1185">Reference proteome</keyword>
<protein>
    <submittedName>
        <fullName evidence="1">Uncharacterized protein</fullName>
    </submittedName>
</protein>
<evidence type="ECO:0000313" key="1">
    <source>
        <dbReference type="EMBL" id="PLW79081.1"/>
    </source>
</evidence>
<proteinExistence type="predicted"/>
<sequence length="246" mass="27478">MAIGLAQSATYNLNIRYDQADKREVRAIGLLALLEWAYRDQRVYQDGDTVDDRRYLAGGNSLAGLERLNELGTHVDGGGHSITEPHQDALAVHGVVCRLAKLGLDGQVAAGLIVEHAQAGRTPERPTLDAGTIQPMRGRGGAVMMSYWDWDTGERLAERSRRKVRHPDGRVCHHGQACEVIFDQTAELDLHLLEHYDLWKVGIGFISQEMPKLKSWKVQIFQRAFAPAHTKPAMRLKKVIDLELSI</sequence>
<dbReference type="AlphaFoldDB" id="A0A2N5XX47"/>
<gene>
    <name evidence="1" type="ORF">C0081_02285</name>
</gene>
<accession>A0A2N5XX47</accession>
<dbReference type="EMBL" id="PKUQ01000001">
    <property type="protein sequence ID" value="PLW79081.1"/>
    <property type="molecule type" value="Genomic_DNA"/>
</dbReference>
<dbReference type="Proteomes" id="UP000234881">
    <property type="component" value="Unassembled WGS sequence"/>
</dbReference>
<name>A0A2N5XX47_9HYPH</name>
<dbReference type="OrthoDB" id="7840699at2"/>
<organism evidence="1 2">
    <name type="scientific">Cohaesibacter celericrescens</name>
    <dbReference type="NCBI Taxonomy" id="2067669"/>
    <lineage>
        <taxon>Bacteria</taxon>
        <taxon>Pseudomonadati</taxon>
        <taxon>Pseudomonadota</taxon>
        <taxon>Alphaproteobacteria</taxon>
        <taxon>Hyphomicrobiales</taxon>
        <taxon>Cohaesibacteraceae</taxon>
    </lineage>
</organism>
<evidence type="ECO:0000313" key="2">
    <source>
        <dbReference type="Proteomes" id="UP000234881"/>
    </source>
</evidence>
<reference evidence="1 2" key="1">
    <citation type="submission" date="2018-01" db="EMBL/GenBank/DDBJ databases">
        <title>The draft genome sequence of Cohaesibacter sp. H1304.</title>
        <authorList>
            <person name="Wang N.-N."/>
            <person name="Du Z.-J."/>
        </authorList>
    </citation>
    <scope>NUCLEOTIDE SEQUENCE [LARGE SCALE GENOMIC DNA]</scope>
    <source>
        <strain evidence="1 2">H1304</strain>
    </source>
</reference>
<dbReference type="RefSeq" id="WP_101532163.1">
    <property type="nucleotide sequence ID" value="NZ_PKUQ01000001.1"/>
</dbReference>
<comment type="caution">
    <text evidence="1">The sequence shown here is derived from an EMBL/GenBank/DDBJ whole genome shotgun (WGS) entry which is preliminary data.</text>
</comment>